<feature type="transmembrane region" description="Helical" evidence="26">
    <location>
        <begin position="402"/>
        <end position="425"/>
    </location>
</feature>
<evidence type="ECO:0000256" key="19">
    <source>
        <dbReference type="ARBA" id="ARBA00051447"/>
    </source>
</evidence>
<keyword evidence="10" id="KW-0770">Synapse</keyword>
<keyword evidence="13" id="KW-0458">Lysosome</keyword>
<keyword evidence="8" id="KW-0769">Symport</keyword>
<sequence>MPPKRYIVAVLAFLGFCNVYMLRVNLSIAIVAMTNNHTISLPDNSVAIVQDFDWDSKMRGIILSSFFYGYIMTQIPGGYLSARLGGRLLFGLGIFMTGLFTLLTPLVARISVGLLITIRILEGLFEGVTYPSIHAVWSHWAPPAERSKLVTIAFSGSYIGTVIAMPLSGLIADHAGWPVIFYFFGIVAIVWSLLWWLVVRDSPFTDPSVTPEELQLYDEQEQYIEAKVETPWRQILTSLPVWAIIVAHFSENWGFYTLLTQLPSFMNGKKSLPLSQGGTCFAWKIHIIITLADVLGFNLDQAGFLSALPYLVMAIVVQSGGHIADALRSHAHPKFSFSTTKVRKIMTCTAFLSQTVFMLLAAYIMTPTAAVTFLTISVGLGGFAWSGFSVNHLDVAPQFASILMGLSNCFATVPGIVSPTLTGIIVPDKSAGEWQMVFIIAAGIYLCGALFYGMFASGEKQKWAELYEDAGFTLTQGEHNHGYDATATVTPPPLD</sequence>
<keyword evidence="11 26" id="KW-0472">Membrane</keyword>
<evidence type="ECO:0000256" key="23">
    <source>
        <dbReference type="ARBA" id="ARBA00080244"/>
    </source>
</evidence>
<evidence type="ECO:0000256" key="6">
    <source>
        <dbReference type="ARBA" id="ARBA00022475"/>
    </source>
</evidence>
<accession>A0A7R8X5M4</accession>
<keyword evidence="6" id="KW-1003">Cell membrane</keyword>
<dbReference type="Pfam" id="PF07690">
    <property type="entry name" value="MFS_1"/>
    <property type="match status" value="1"/>
</dbReference>
<evidence type="ECO:0000256" key="3">
    <source>
        <dbReference type="ARBA" id="ARBA00004638"/>
    </source>
</evidence>
<dbReference type="PROSITE" id="PS50850">
    <property type="entry name" value="MFS"/>
    <property type="match status" value="1"/>
</dbReference>
<proteinExistence type="predicted"/>
<dbReference type="GO" id="GO:0005765">
    <property type="term" value="C:lysosomal membrane"/>
    <property type="evidence" value="ECO:0007669"/>
    <property type="project" value="UniProtKB-SubCell"/>
</dbReference>
<evidence type="ECO:0000256" key="12">
    <source>
        <dbReference type="ARBA" id="ARBA00023180"/>
    </source>
</evidence>
<dbReference type="InterPro" id="IPR011701">
    <property type="entry name" value="MFS"/>
</dbReference>
<organism evidence="28">
    <name type="scientific">Darwinula stevensoni</name>
    <dbReference type="NCBI Taxonomy" id="69355"/>
    <lineage>
        <taxon>Eukaryota</taxon>
        <taxon>Metazoa</taxon>
        <taxon>Ecdysozoa</taxon>
        <taxon>Arthropoda</taxon>
        <taxon>Crustacea</taxon>
        <taxon>Oligostraca</taxon>
        <taxon>Ostracoda</taxon>
        <taxon>Podocopa</taxon>
        <taxon>Podocopida</taxon>
        <taxon>Darwinulocopina</taxon>
        <taxon>Darwinuloidea</taxon>
        <taxon>Darwinulidae</taxon>
        <taxon>Darwinula</taxon>
    </lineage>
</organism>
<evidence type="ECO:0000256" key="10">
    <source>
        <dbReference type="ARBA" id="ARBA00023018"/>
    </source>
</evidence>
<dbReference type="InterPro" id="IPR036259">
    <property type="entry name" value="MFS_trans_sf"/>
</dbReference>
<dbReference type="PANTHER" id="PTHR11662:SF455">
    <property type="entry name" value="GH23975P"/>
    <property type="match status" value="1"/>
</dbReference>
<evidence type="ECO:0000256" key="26">
    <source>
        <dbReference type="SAM" id="Phobius"/>
    </source>
</evidence>
<evidence type="ECO:0000256" key="13">
    <source>
        <dbReference type="ARBA" id="ARBA00023228"/>
    </source>
</evidence>
<feature type="transmembrane region" description="Helical" evidence="26">
    <location>
        <begin position="345"/>
        <end position="364"/>
    </location>
</feature>
<dbReference type="InterPro" id="IPR050382">
    <property type="entry name" value="MFS_Na/Anion_cotransporter"/>
</dbReference>
<dbReference type="CDD" id="cd17318">
    <property type="entry name" value="MFS_SLC17"/>
    <property type="match status" value="1"/>
</dbReference>
<evidence type="ECO:0000256" key="18">
    <source>
        <dbReference type="ARBA" id="ARBA00051403"/>
    </source>
</evidence>
<evidence type="ECO:0000256" key="20">
    <source>
        <dbReference type="ARBA" id="ARBA00051612"/>
    </source>
</evidence>
<comment type="catalytic activity">
    <reaction evidence="19">
        <text>L-glutamate(out) = L-glutamate(in)</text>
        <dbReference type="Rhea" id="RHEA:66336"/>
        <dbReference type="ChEBI" id="CHEBI:29985"/>
    </reaction>
    <physiologicalReaction direction="left-to-right" evidence="19">
        <dbReference type="Rhea" id="RHEA:66337"/>
    </physiologicalReaction>
</comment>
<dbReference type="EMBL" id="LR899910">
    <property type="protein sequence ID" value="CAD7243256.1"/>
    <property type="molecule type" value="Genomic_DNA"/>
</dbReference>
<dbReference type="GO" id="GO:0046942">
    <property type="term" value="P:carboxylic acid transport"/>
    <property type="evidence" value="ECO:0007669"/>
    <property type="project" value="UniProtKB-ARBA"/>
</dbReference>
<feature type="domain" description="Major facilitator superfamily (MFS) profile" evidence="27">
    <location>
        <begin position="4"/>
        <end position="460"/>
    </location>
</feature>
<evidence type="ECO:0000256" key="17">
    <source>
        <dbReference type="ARBA" id="ARBA00050625"/>
    </source>
</evidence>
<evidence type="ECO:0000256" key="21">
    <source>
        <dbReference type="ARBA" id="ARBA00056891"/>
    </source>
</evidence>
<comment type="catalytic activity">
    <reaction evidence="17">
        <text>N-acetylneuraminate(in) + H(+)(in) = N-acetylneuraminate(out) + H(+)(out)</text>
        <dbReference type="Rhea" id="RHEA:28987"/>
        <dbReference type="ChEBI" id="CHEBI:15378"/>
        <dbReference type="ChEBI" id="CHEBI:35418"/>
    </reaction>
    <physiologicalReaction direction="right-to-left" evidence="17">
        <dbReference type="Rhea" id="RHEA:28989"/>
    </physiologicalReaction>
</comment>
<evidence type="ECO:0000313" key="29">
    <source>
        <dbReference type="Proteomes" id="UP000677054"/>
    </source>
</evidence>
<evidence type="ECO:0000256" key="11">
    <source>
        <dbReference type="ARBA" id="ARBA00023136"/>
    </source>
</evidence>
<evidence type="ECO:0000256" key="24">
    <source>
        <dbReference type="ARBA" id="ARBA00081195"/>
    </source>
</evidence>
<evidence type="ECO:0000256" key="5">
    <source>
        <dbReference type="ARBA" id="ARBA00022448"/>
    </source>
</evidence>
<dbReference type="PANTHER" id="PTHR11662">
    <property type="entry name" value="SOLUTE CARRIER FAMILY 17"/>
    <property type="match status" value="1"/>
</dbReference>
<gene>
    <name evidence="28" type="ORF">DSTB1V02_LOCUS3184</name>
</gene>
<evidence type="ECO:0000256" key="15">
    <source>
        <dbReference type="ARBA" id="ARBA00050101"/>
    </source>
</evidence>
<dbReference type="Gene3D" id="1.20.1250.20">
    <property type="entry name" value="MFS general substrate transporter like domains"/>
    <property type="match status" value="2"/>
</dbReference>
<dbReference type="GO" id="GO:0015293">
    <property type="term" value="F:symporter activity"/>
    <property type="evidence" value="ECO:0007669"/>
    <property type="project" value="UniProtKB-KW"/>
</dbReference>
<feature type="transmembrane region" description="Helical" evidence="26">
    <location>
        <begin position="370"/>
        <end position="390"/>
    </location>
</feature>
<feature type="transmembrane region" description="Helical" evidence="26">
    <location>
        <begin position="437"/>
        <end position="455"/>
    </location>
</feature>
<evidence type="ECO:0000256" key="22">
    <source>
        <dbReference type="ARBA" id="ARBA00069713"/>
    </source>
</evidence>
<keyword evidence="29" id="KW-1185">Reference proteome</keyword>
<feature type="transmembrane region" description="Helical" evidence="26">
    <location>
        <begin position="61"/>
        <end position="82"/>
    </location>
</feature>
<feature type="transmembrane region" description="Helical" evidence="26">
    <location>
        <begin position="149"/>
        <end position="172"/>
    </location>
</feature>
<keyword evidence="9 26" id="KW-1133">Transmembrane helix</keyword>
<evidence type="ECO:0000256" key="8">
    <source>
        <dbReference type="ARBA" id="ARBA00022847"/>
    </source>
</evidence>
<dbReference type="FunFam" id="1.20.1250.20:FF:000067">
    <property type="entry name" value="sialin isoform X2"/>
    <property type="match status" value="1"/>
</dbReference>
<dbReference type="Proteomes" id="UP000677054">
    <property type="component" value="Unassembled WGS sequence"/>
</dbReference>
<evidence type="ECO:0000313" key="28">
    <source>
        <dbReference type="EMBL" id="CAD7243256.1"/>
    </source>
</evidence>
<feature type="transmembrane region" description="Helical" evidence="26">
    <location>
        <begin position="179"/>
        <end position="198"/>
    </location>
</feature>
<evidence type="ECO:0000256" key="16">
    <source>
        <dbReference type="ARBA" id="ARBA00050554"/>
    </source>
</evidence>
<dbReference type="GO" id="GO:0006820">
    <property type="term" value="P:monoatomic anion transport"/>
    <property type="evidence" value="ECO:0007669"/>
    <property type="project" value="TreeGrafter"/>
</dbReference>
<evidence type="ECO:0000256" key="4">
    <source>
        <dbReference type="ARBA" id="ARBA00004656"/>
    </source>
</evidence>
<protein>
    <recommendedName>
        <fullName evidence="22">Sialin</fullName>
    </recommendedName>
    <alternativeName>
        <fullName evidence="25">H(+)/nitrate cotransporter</fullName>
    </alternativeName>
    <alternativeName>
        <fullName evidence="23">H(+)/sialic acid cotransporter</fullName>
    </alternativeName>
    <alternativeName>
        <fullName evidence="24">Vesicular excitatory amino acid transporter</fullName>
    </alternativeName>
</protein>
<comment type="catalytic activity">
    <reaction evidence="18">
        <text>N-acetyl-L-aspartyl-L-glutamate(out) = N-acetyl-L-aspartyl-L-glutamate(in)</text>
        <dbReference type="Rhea" id="RHEA:72599"/>
        <dbReference type="ChEBI" id="CHEBI:76931"/>
    </reaction>
    <physiologicalReaction direction="left-to-right" evidence="18">
        <dbReference type="Rhea" id="RHEA:72600"/>
    </physiologicalReaction>
</comment>
<evidence type="ECO:0000259" key="27">
    <source>
        <dbReference type="PROSITE" id="PS50850"/>
    </source>
</evidence>
<evidence type="ECO:0000256" key="2">
    <source>
        <dbReference type="ARBA" id="ARBA00004554"/>
    </source>
</evidence>
<dbReference type="AlphaFoldDB" id="A0A7R8X5M4"/>
<comment type="catalytic activity">
    <reaction evidence="16">
        <text>L-aspartate(out) = L-aspartate(in)</text>
        <dbReference type="Rhea" id="RHEA:66332"/>
        <dbReference type="ChEBI" id="CHEBI:29991"/>
    </reaction>
    <physiologicalReaction direction="left-to-right" evidence="16">
        <dbReference type="Rhea" id="RHEA:66333"/>
    </physiologicalReaction>
</comment>
<comment type="subcellular location">
    <subcellularLocation>
        <location evidence="2">Basolateral cell membrane</location>
        <topology evidence="2">Multi-pass membrane protein</topology>
    </subcellularLocation>
    <subcellularLocation>
        <location evidence="3">Cytoplasmic vesicle</location>
        <location evidence="3">Secretory vesicle membrane</location>
        <topology evidence="3">Multi-pass membrane protein</topology>
    </subcellularLocation>
    <subcellularLocation>
        <location evidence="1">Cytoplasmic vesicle</location>
        <location evidence="1">Secretory vesicle</location>
        <location evidence="1">Synaptic vesicle membrane</location>
    </subcellularLocation>
    <subcellularLocation>
        <location evidence="4">Lysosome membrane</location>
    </subcellularLocation>
</comment>
<feature type="transmembrane region" description="Helical" evidence="26">
    <location>
        <begin position="303"/>
        <end position="324"/>
    </location>
</feature>
<feature type="transmembrane region" description="Helical" evidence="26">
    <location>
        <begin position="6"/>
        <end position="26"/>
    </location>
</feature>
<evidence type="ECO:0000256" key="9">
    <source>
        <dbReference type="ARBA" id="ARBA00022989"/>
    </source>
</evidence>
<evidence type="ECO:0000256" key="1">
    <source>
        <dbReference type="ARBA" id="ARBA00004432"/>
    </source>
</evidence>
<comment type="catalytic activity">
    <reaction evidence="20">
        <text>D-glucuronate(out) + H(+)(out) = D-glucuronate(in) + H(+)(in)</text>
        <dbReference type="Rhea" id="RHEA:72591"/>
        <dbReference type="ChEBI" id="CHEBI:15378"/>
        <dbReference type="ChEBI" id="CHEBI:58720"/>
    </reaction>
    <physiologicalReaction direction="left-to-right" evidence="20">
        <dbReference type="Rhea" id="RHEA:72592"/>
    </physiologicalReaction>
</comment>
<dbReference type="GO" id="GO:0016323">
    <property type="term" value="C:basolateral plasma membrane"/>
    <property type="evidence" value="ECO:0007669"/>
    <property type="project" value="UniProtKB-SubCell"/>
</dbReference>
<evidence type="ECO:0000256" key="25">
    <source>
        <dbReference type="ARBA" id="ARBA00081925"/>
    </source>
</evidence>
<dbReference type="SUPFAM" id="SSF103473">
    <property type="entry name" value="MFS general substrate transporter"/>
    <property type="match status" value="1"/>
</dbReference>
<keyword evidence="7 26" id="KW-0812">Transmembrane</keyword>
<comment type="catalytic activity">
    <reaction evidence="15">
        <text>2 nitrate(out) + H(+)(out) = 2 nitrate(in) + H(+)(in)</text>
        <dbReference type="Rhea" id="RHEA:71539"/>
        <dbReference type="ChEBI" id="CHEBI:15378"/>
        <dbReference type="ChEBI" id="CHEBI:17632"/>
    </reaction>
    <physiologicalReaction direction="left-to-right" evidence="15">
        <dbReference type="Rhea" id="RHEA:71540"/>
    </physiologicalReaction>
</comment>
<feature type="transmembrane region" description="Helical" evidence="26">
    <location>
        <begin position="88"/>
        <end position="108"/>
    </location>
</feature>
<comment type="function">
    <text evidence="21">Receptor for CM101, a polysaccharide produced by group B Streptococcus with antipathoangiogenic properties.</text>
</comment>
<dbReference type="FunFam" id="1.20.1250.20:FF:000003">
    <property type="entry name" value="Solute carrier family 17 member 3"/>
    <property type="match status" value="1"/>
</dbReference>
<evidence type="ECO:0000256" key="14">
    <source>
        <dbReference type="ARBA" id="ARBA00023329"/>
    </source>
</evidence>
<evidence type="ECO:0000256" key="7">
    <source>
        <dbReference type="ARBA" id="ARBA00022692"/>
    </source>
</evidence>
<keyword evidence="12" id="KW-0325">Glycoprotein</keyword>
<dbReference type="EMBL" id="CAJPEV010000393">
    <property type="protein sequence ID" value="CAG0884828.1"/>
    <property type="molecule type" value="Genomic_DNA"/>
</dbReference>
<keyword evidence="5" id="KW-0813">Transport</keyword>
<dbReference type="InterPro" id="IPR020846">
    <property type="entry name" value="MFS_dom"/>
</dbReference>
<dbReference type="OrthoDB" id="2985014at2759"/>
<keyword evidence="14" id="KW-0968">Cytoplasmic vesicle</keyword>
<name>A0A7R8X5M4_9CRUS</name>
<reference evidence="28" key="1">
    <citation type="submission" date="2020-11" db="EMBL/GenBank/DDBJ databases">
        <authorList>
            <person name="Tran Van P."/>
        </authorList>
    </citation>
    <scope>NUCLEOTIDE SEQUENCE</scope>
</reference>
<dbReference type="GO" id="GO:0030672">
    <property type="term" value="C:synaptic vesicle membrane"/>
    <property type="evidence" value="ECO:0007669"/>
    <property type="project" value="UniProtKB-SubCell"/>
</dbReference>